<gene>
    <name evidence="2" type="ordered locus">BAbS19_I16950</name>
</gene>
<sequence length="193" mass="20306">MSLPDRFLSAIKAFCIGFFALGAAVLIAGCSVQPLYSSNHGAGSAIGGSVTPDMRTKLASIAIDPAGDIFGQEVRNELIFLFSGGAGEPANPAYRLSLGLSTNTIAAVSVDIGDQTDRTGRPSAGIVKATSNFVLRDKDGKPLATGSRMVAASFDRPRQEFANLRAERDARERAAKELAQQVYLAVALKMSKL</sequence>
<name>A0A0F6ASF3_BRUA1</name>
<dbReference type="RefSeq" id="WP_002964883.1">
    <property type="nucleotide sequence ID" value="NC_010742.1"/>
</dbReference>
<dbReference type="PROSITE" id="PS51257">
    <property type="entry name" value="PROKAR_LIPOPROTEIN"/>
    <property type="match status" value="1"/>
</dbReference>
<organism evidence="2 3">
    <name type="scientific">Brucella abortus (strain S19)</name>
    <dbReference type="NCBI Taxonomy" id="430066"/>
    <lineage>
        <taxon>Bacteria</taxon>
        <taxon>Pseudomonadati</taxon>
        <taxon>Pseudomonadota</taxon>
        <taxon>Alphaproteobacteria</taxon>
        <taxon>Hyphomicrobiales</taxon>
        <taxon>Brucellaceae</taxon>
        <taxon>Brucella/Ochrobactrum group</taxon>
        <taxon>Brucella</taxon>
    </lineage>
</organism>
<dbReference type="InterPro" id="IPR007485">
    <property type="entry name" value="LPS_assembly_LptE"/>
</dbReference>
<proteinExistence type="predicted"/>
<keyword evidence="1" id="KW-1133">Transmembrane helix</keyword>
<dbReference type="GeneID" id="93017854"/>
<evidence type="ECO:0000256" key="1">
    <source>
        <dbReference type="SAM" id="Phobius"/>
    </source>
</evidence>
<dbReference type="Proteomes" id="UP000002565">
    <property type="component" value="Chromosome 1"/>
</dbReference>
<dbReference type="GO" id="GO:0043165">
    <property type="term" value="P:Gram-negative-bacterium-type cell outer membrane assembly"/>
    <property type="evidence" value="ECO:0007669"/>
    <property type="project" value="InterPro"/>
</dbReference>
<protein>
    <recommendedName>
        <fullName evidence="4">Lipoprotein</fullName>
    </recommendedName>
</protein>
<dbReference type="AlphaFoldDB" id="A0A0F6ASF3"/>
<evidence type="ECO:0000313" key="2">
    <source>
        <dbReference type="EMBL" id="ACD73177.1"/>
    </source>
</evidence>
<keyword evidence="1" id="KW-0812">Transmembrane</keyword>
<dbReference type="Gene3D" id="3.30.160.150">
    <property type="entry name" value="Lipoprotein like domain"/>
    <property type="match status" value="1"/>
</dbReference>
<evidence type="ECO:0008006" key="4">
    <source>
        <dbReference type="Google" id="ProtNLM"/>
    </source>
</evidence>
<dbReference type="SMR" id="A0A0F6ASF3"/>
<accession>A0A0F6ASF3</accession>
<dbReference type="GO" id="GO:0019867">
    <property type="term" value="C:outer membrane"/>
    <property type="evidence" value="ECO:0007669"/>
    <property type="project" value="InterPro"/>
</dbReference>
<reference evidence="2 3" key="1">
    <citation type="journal article" date="2008" name="PLoS ONE">
        <title>Genome sequence of Brucella abortus vaccine strain S19 compared to virulent strains yields candidate virulence genes.</title>
        <authorList>
            <person name="Crasta O.R."/>
            <person name="Folkerts O."/>
            <person name="Fei Z."/>
            <person name="Mane S.P."/>
            <person name="Evans C."/>
            <person name="Martino-Catt S."/>
            <person name="Bricker B."/>
            <person name="Yu G."/>
            <person name="Du L."/>
            <person name="Sobral B.W."/>
        </authorList>
    </citation>
    <scope>NUCLEOTIDE SEQUENCE [LARGE SCALE GENOMIC DNA]</scope>
    <source>
        <strain evidence="2 3">S19</strain>
    </source>
</reference>
<dbReference type="KEGG" id="bmc:BAbS19_I16950"/>
<dbReference type="HOGENOM" id="CLU_117986_1_0_5"/>
<dbReference type="Pfam" id="PF04390">
    <property type="entry name" value="LptE"/>
    <property type="match status" value="1"/>
</dbReference>
<feature type="transmembrane region" description="Helical" evidence="1">
    <location>
        <begin position="7"/>
        <end position="29"/>
    </location>
</feature>
<evidence type="ECO:0000313" key="3">
    <source>
        <dbReference type="Proteomes" id="UP000002565"/>
    </source>
</evidence>
<keyword evidence="1" id="KW-0472">Membrane</keyword>
<dbReference type="EMBL" id="CP000887">
    <property type="protein sequence ID" value="ACD73177.1"/>
    <property type="molecule type" value="Genomic_DNA"/>
</dbReference>